<protein>
    <recommendedName>
        <fullName evidence="4">Secreted protein</fullName>
    </recommendedName>
</protein>
<dbReference type="SUPFAM" id="SSF110087">
    <property type="entry name" value="DR1885-like metal-binding protein"/>
    <property type="match status" value="1"/>
</dbReference>
<sequence>MKIRQWALAATLGLCAATSAWANDYKAGQVEIDDLWVRATAPGQANGAGYMEIDNDAKTADRLVSVTSSAAERVELHTVQTENGVARMRHLPDGIPVPADGEVKLAPGGYHVMFLKLKQPFTEGAEVPATLKFEKAGEVAVKFKVKPIGHNPGMQHGMQHGMDMKH</sequence>
<evidence type="ECO:0000256" key="1">
    <source>
        <dbReference type="SAM" id="SignalP"/>
    </source>
</evidence>
<evidence type="ECO:0000313" key="3">
    <source>
        <dbReference type="Proteomes" id="UP000001225"/>
    </source>
</evidence>
<evidence type="ECO:0000313" key="2">
    <source>
        <dbReference type="EMBL" id="CAP45085.1"/>
    </source>
</evidence>
<dbReference type="InterPro" id="IPR036182">
    <property type="entry name" value="PCuAC_sf"/>
</dbReference>
<dbReference type="EMBL" id="AM902716">
    <property type="protein sequence ID" value="CAP45085.1"/>
    <property type="molecule type" value="Genomic_DNA"/>
</dbReference>
<dbReference type="PANTHER" id="PTHR36302:SF1">
    <property type="entry name" value="COPPER CHAPERONE PCU(A)C"/>
    <property type="match status" value="1"/>
</dbReference>
<organism evidence="2 3">
    <name type="scientific">Bordetella petrii (strain ATCC BAA-461 / DSM 12804 / CCUG 43448 / CIP 107267 / Se-1111R)</name>
    <dbReference type="NCBI Taxonomy" id="340100"/>
    <lineage>
        <taxon>Bacteria</taxon>
        <taxon>Pseudomonadati</taxon>
        <taxon>Pseudomonadota</taxon>
        <taxon>Betaproteobacteria</taxon>
        <taxon>Burkholderiales</taxon>
        <taxon>Alcaligenaceae</taxon>
        <taxon>Bordetella</taxon>
    </lineage>
</organism>
<dbReference type="STRING" id="94624.Bpet4733"/>
<feature type="chain" id="PRO_5002739718" description="Secreted protein" evidence="1">
    <location>
        <begin position="23"/>
        <end position="166"/>
    </location>
</feature>
<dbReference type="Proteomes" id="UP000001225">
    <property type="component" value="Chromosome"/>
</dbReference>
<dbReference type="PANTHER" id="PTHR36302">
    <property type="entry name" value="BLR7088 PROTEIN"/>
    <property type="match status" value="1"/>
</dbReference>
<accession>A9IGS7</accession>
<feature type="signal peptide" evidence="1">
    <location>
        <begin position="1"/>
        <end position="22"/>
    </location>
</feature>
<dbReference type="KEGG" id="bpt:Bpet4733"/>
<dbReference type="Pfam" id="PF04314">
    <property type="entry name" value="PCuAC"/>
    <property type="match status" value="1"/>
</dbReference>
<proteinExistence type="predicted"/>
<evidence type="ECO:0008006" key="4">
    <source>
        <dbReference type="Google" id="ProtNLM"/>
    </source>
</evidence>
<dbReference type="InterPro" id="IPR007410">
    <property type="entry name" value="LpqE-like"/>
</dbReference>
<gene>
    <name evidence="2" type="ordered locus">Bpet4733</name>
</gene>
<keyword evidence="1" id="KW-0732">Signal</keyword>
<dbReference type="InterPro" id="IPR058248">
    <property type="entry name" value="Lxx211020-like"/>
</dbReference>
<reference evidence="2 3" key="1">
    <citation type="journal article" date="2008" name="BMC Genomics">
        <title>The missing link: Bordetella petrii is endowed with both the metabolic versatility of environmental bacteria and virulence traits of pathogenic Bordetellae.</title>
        <authorList>
            <person name="Gross R."/>
            <person name="Guzman C.A."/>
            <person name="Sebaihia M."/>
            <person name="Martins Dos Santos V.A."/>
            <person name="Pieper D.H."/>
            <person name="Koebnik R."/>
            <person name="Lechner M."/>
            <person name="Bartels D."/>
            <person name="Buhrmester J."/>
            <person name="Choudhuri J.V."/>
            <person name="Ebensen T."/>
            <person name="Gaigalat L."/>
            <person name="Herrmann S."/>
            <person name="Khachane A.N."/>
            <person name="Larisch C."/>
            <person name="Link S."/>
            <person name="Linke B."/>
            <person name="Meyer F."/>
            <person name="Mormann S."/>
            <person name="Nakunst D."/>
            <person name="Rueckert C."/>
            <person name="Schneiker-Bekel S."/>
            <person name="Schulze K."/>
            <person name="Vorhoelter F.J."/>
            <person name="Yevsa T."/>
            <person name="Engle J.T."/>
            <person name="Goldman W.E."/>
            <person name="Puehler A."/>
            <person name="Goebel U.B."/>
            <person name="Goesmann A."/>
            <person name="Bloecker H."/>
            <person name="Kaiser O."/>
            <person name="Martinez-Arias R."/>
        </authorList>
    </citation>
    <scope>NUCLEOTIDE SEQUENCE [LARGE SCALE GENOMIC DNA]</scope>
    <source>
        <strain evidence="3">ATCC BAA-461 / DSM 12804 / CCUG 43448 / CIP 107267 / Se-1111R</strain>
    </source>
</reference>
<name>A9IGS7_BORPD</name>
<dbReference type="eggNOG" id="COG2847">
    <property type="taxonomic scope" value="Bacteria"/>
</dbReference>
<keyword evidence="3" id="KW-1185">Reference proteome</keyword>
<dbReference type="Gene3D" id="2.60.40.1890">
    <property type="entry name" value="PCu(A)C copper chaperone"/>
    <property type="match status" value="1"/>
</dbReference>
<dbReference type="AlphaFoldDB" id="A9IGS7"/>